<dbReference type="RefSeq" id="WP_074950925.1">
    <property type="nucleotide sequence ID" value="NZ_FPBV01000006.1"/>
</dbReference>
<evidence type="ECO:0000256" key="1">
    <source>
        <dbReference type="SAM" id="Phobius"/>
    </source>
</evidence>
<dbReference type="AlphaFoldDB" id="A0A1I7I8K1"/>
<accession>A0A1I7I8K1</accession>
<organism evidence="2 3">
    <name type="scientific">Alicyclobacillus macrosporangiidus</name>
    <dbReference type="NCBI Taxonomy" id="392015"/>
    <lineage>
        <taxon>Bacteria</taxon>
        <taxon>Bacillati</taxon>
        <taxon>Bacillota</taxon>
        <taxon>Bacilli</taxon>
        <taxon>Bacillales</taxon>
        <taxon>Alicyclobacillaceae</taxon>
        <taxon>Alicyclobacillus</taxon>
    </lineage>
</organism>
<proteinExistence type="predicted"/>
<feature type="transmembrane region" description="Helical" evidence="1">
    <location>
        <begin position="20"/>
        <end position="43"/>
    </location>
</feature>
<dbReference type="STRING" id="392015.SAMN05421543_10669"/>
<evidence type="ECO:0000313" key="2">
    <source>
        <dbReference type="EMBL" id="SFU69289.1"/>
    </source>
</evidence>
<keyword evidence="1" id="KW-0472">Membrane</keyword>
<keyword evidence="1" id="KW-1133">Transmembrane helix</keyword>
<dbReference type="OrthoDB" id="2377207at2"/>
<name>A0A1I7I8K1_9BACL</name>
<gene>
    <name evidence="2" type="ORF">SAMN05421543_10669</name>
</gene>
<dbReference type="EMBL" id="FPBV01000006">
    <property type="protein sequence ID" value="SFU69289.1"/>
    <property type="molecule type" value="Genomic_DNA"/>
</dbReference>
<keyword evidence="1" id="KW-0812">Transmembrane</keyword>
<protein>
    <submittedName>
        <fullName evidence="2">Uncharacterized protein</fullName>
    </submittedName>
</protein>
<reference evidence="3" key="1">
    <citation type="submission" date="2016-10" db="EMBL/GenBank/DDBJ databases">
        <authorList>
            <person name="Varghese N."/>
        </authorList>
    </citation>
    <scope>NUCLEOTIDE SEQUENCE [LARGE SCALE GENOMIC DNA]</scope>
    <source>
        <strain evidence="3">DSM 17980</strain>
    </source>
</reference>
<keyword evidence="3" id="KW-1185">Reference proteome</keyword>
<evidence type="ECO:0000313" key="3">
    <source>
        <dbReference type="Proteomes" id="UP000183508"/>
    </source>
</evidence>
<sequence length="176" mass="19071">MRRRRGRFVARPRRRSSPAAGALVGIGAVLCTAIVAWGLYGLFNKSPAGQEVSPAADAHTPPPRLTLQRTNWVWNNHPVYRLTNASSSTLSNVHVYSWSREKLPVLAIGRQPPAGASSAQPLQHPPFHLAPGDSVWVAGPAATDAKPFTVTWEDSGRVAYAILRETAEAAQRPPVR</sequence>
<dbReference type="Proteomes" id="UP000183508">
    <property type="component" value="Unassembled WGS sequence"/>
</dbReference>